<accession>A0A375EBD7</accession>
<evidence type="ECO:0000256" key="1">
    <source>
        <dbReference type="SAM" id="MobiDB-lite"/>
    </source>
</evidence>
<sequence>MPARPDCMSPDMTTPSSARAATPQTQHDSTADVSPLAAPDIPFGSLEAAAMAELPYTFRPAGTCTRYYNEFFG</sequence>
<protein>
    <submittedName>
        <fullName evidence="2">Uncharacterized protein</fullName>
    </submittedName>
</protein>
<feature type="compositionally biased region" description="Polar residues" evidence="1">
    <location>
        <begin position="11"/>
        <end position="32"/>
    </location>
</feature>
<dbReference type="AlphaFoldDB" id="A0A375EBD7"/>
<name>A0A375EBD7_9BURK</name>
<reference evidence="2" key="1">
    <citation type="submission" date="2018-01" db="EMBL/GenBank/DDBJ databases">
        <authorList>
            <person name="Clerissi C."/>
        </authorList>
    </citation>
    <scope>NUCLEOTIDE SEQUENCE</scope>
    <source>
        <strain evidence="2">Cupriavidus taiwanensis STM 8556</strain>
    </source>
</reference>
<feature type="region of interest" description="Disordered" evidence="1">
    <location>
        <begin position="1"/>
        <end position="36"/>
    </location>
</feature>
<dbReference type="Proteomes" id="UP000256952">
    <property type="component" value="Chromosome CBM2613_b"/>
</dbReference>
<evidence type="ECO:0000313" key="2">
    <source>
        <dbReference type="EMBL" id="SOZ72509.1"/>
    </source>
</evidence>
<gene>
    <name evidence="2" type="ORF">CBM2613_B30002</name>
</gene>
<organism evidence="2">
    <name type="scientific">Cupriavidus taiwanensis</name>
    <dbReference type="NCBI Taxonomy" id="164546"/>
    <lineage>
        <taxon>Bacteria</taxon>
        <taxon>Pseudomonadati</taxon>
        <taxon>Pseudomonadota</taxon>
        <taxon>Betaproteobacteria</taxon>
        <taxon>Burkholderiales</taxon>
        <taxon>Burkholderiaceae</taxon>
        <taxon>Cupriavidus</taxon>
    </lineage>
</organism>
<comment type="caution">
    <text evidence="2">The sequence shown here is derived from an EMBL/GenBank/DDBJ whole genome shotgun (WGS) entry which is preliminary data.</text>
</comment>
<dbReference type="EMBL" id="OFTH01000045">
    <property type="protein sequence ID" value="SOZ72509.1"/>
    <property type="molecule type" value="Genomic_DNA"/>
</dbReference>
<proteinExistence type="predicted"/>